<evidence type="ECO:0000313" key="9">
    <source>
        <dbReference type="Proteomes" id="UP000663828"/>
    </source>
</evidence>
<dbReference type="OrthoDB" id="9999452at2759"/>
<feature type="domain" description="G-protein coupled receptors family 1 profile" evidence="6">
    <location>
        <begin position="24"/>
        <end position="251"/>
    </location>
</feature>
<dbReference type="Proteomes" id="UP000663852">
    <property type="component" value="Unassembled WGS sequence"/>
</dbReference>
<dbReference type="SUPFAM" id="SSF81321">
    <property type="entry name" value="Family A G protein-coupled receptor-like"/>
    <property type="match status" value="1"/>
</dbReference>
<sequence length="297" mass="34131">MSANWLEFLGSIGMLITTCVALIVSLIYIVVITLPQHRNLSLSSLLASNTFLSAAVYSSAHFAIAISTLRGDIAVVNAVRYPLYNPFCMSSAFVFYCGCGLMYYSYVMEAVQRFARIVLYDHRWLYRRRIQLLFIVLQWIFCIVGTFIPLATTNQLRYDLHMNMCIIPIRSSGWTMYYAIFCYTIPLVLLATIYHRLIRYILTVRSRVSACLISGSVIVTAQRQLSMIQRVIILVSILIISGLPYCVFIFIGFWTDPPVYQFRISFLCVDIALVSVVCTMFWHNRDIAQLRTFRDET</sequence>
<feature type="transmembrane region" description="Helical" evidence="5">
    <location>
        <begin position="46"/>
        <end position="69"/>
    </location>
</feature>
<feature type="transmembrane region" description="Helical" evidence="5">
    <location>
        <begin position="132"/>
        <end position="152"/>
    </location>
</feature>
<evidence type="ECO:0000313" key="10">
    <source>
        <dbReference type="Proteomes" id="UP000663852"/>
    </source>
</evidence>
<evidence type="ECO:0000313" key="7">
    <source>
        <dbReference type="EMBL" id="CAF0960625.1"/>
    </source>
</evidence>
<keyword evidence="4 5" id="KW-0472">Membrane</keyword>
<dbReference type="PROSITE" id="PS50262">
    <property type="entry name" value="G_PROTEIN_RECEP_F1_2"/>
    <property type="match status" value="1"/>
</dbReference>
<evidence type="ECO:0000256" key="1">
    <source>
        <dbReference type="ARBA" id="ARBA00004370"/>
    </source>
</evidence>
<feature type="transmembrane region" description="Helical" evidence="5">
    <location>
        <begin position="89"/>
        <end position="111"/>
    </location>
</feature>
<reference evidence="7" key="1">
    <citation type="submission" date="2021-02" db="EMBL/GenBank/DDBJ databases">
        <authorList>
            <person name="Nowell W R."/>
        </authorList>
    </citation>
    <scope>NUCLEOTIDE SEQUENCE</scope>
</reference>
<evidence type="ECO:0000256" key="3">
    <source>
        <dbReference type="ARBA" id="ARBA00022989"/>
    </source>
</evidence>
<accession>A0A814DVB1</accession>
<keyword evidence="2 5" id="KW-0812">Transmembrane</keyword>
<dbReference type="Gene3D" id="1.20.1070.10">
    <property type="entry name" value="Rhodopsin 7-helix transmembrane proteins"/>
    <property type="match status" value="1"/>
</dbReference>
<evidence type="ECO:0000256" key="4">
    <source>
        <dbReference type="ARBA" id="ARBA00023136"/>
    </source>
</evidence>
<organism evidence="7 10">
    <name type="scientific">Adineta ricciae</name>
    <name type="common">Rotifer</name>
    <dbReference type="NCBI Taxonomy" id="249248"/>
    <lineage>
        <taxon>Eukaryota</taxon>
        <taxon>Metazoa</taxon>
        <taxon>Spiralia</taxon>
        <taxon>Gnathifera</taxon>
        <taxon>Rotifera</taxon>
        <taxon>Eurotatoria</taxon>
        <taxon>Bdelloidea</taxon>
        <taxon>Adinetida</taxon>
        <taxon>Adinetidae</taxon>
        <taxon>Adineta</taxon>
    </lineage>
</organism>
<evidence type="ECO:0000256" key="2">
    <source>
        <dbReference type="ARBA" id="ARBA00022692"/>
    </source>
</evidence>
<comment type="subcellular location">
    <subcellularLocation>
        <location evidence="1">Membrane</location>
    </subcellularLocation>
</comment>
<dbReference type="EMBL" id="CAJNOJ010000049">
    <property type="protein sequence ID" value="CAF0960625.1"/>
    <property type="molecule type" value="Genomic_DNA"/>
</dbReference>
<feature type="transmembrane region" description="Helical" evidence="5">
    <location>
        <begin position="260"/>
        <end position="282"/>
    </location>
</feature>
<keyword evidence="3 5" id="KW-1133">Transmembrane helix</keyword>
<feature type="transmembrane region" description="Helical" evidence="5">
    <location>
        <begin position="176"/>
        <end position="197"/>
    </location>
</feature>
<protein>
    <recommendedName>
        <fullName evidence="6">G-protein coupled receptors family 1 profile domain-containing protein</fullName>
    </recommendedName>
</protein>
<keyword evidence="9" id="KW-1185">Reference proteome</keyword>
<evidence type="ECO:0000313" key="8">
    <source>
        <dbReference type="EMBL" id="CAF1361354.1"/>
    </source>
</evidence>
<name>A0A814DVB1_ADIRI</name>
<dbReference type="AlphaFoldDB" id="A0A814DVB1"/>
<proteinExistence type="predicted"/>
<gene>
    <name evidence="7" type="ORF">EDS130_LOCUS12831</name>
    <name evidence="8" type="ORF">XAT740_LOCUS32032</name>
</gene>
<evidence type="ECO:0000256" key="5">
    <source>
        <dbReference type="SAM" id="Phobius"/>
    </source>
</evidence>
<dbReference type="EMBL" id="CAJNOR010002956">
    <property type="protein sequence ID" value="CAF1361354.1"/>
    <property type="molecule type" value="Genomic_DNA"/>
</dbReference>
<dbReference type="GO" id="GO:0016020">
    <property type="term" value="C:membrane"/>
    <property type="evidence" value="ECO:0007669"/>
    <property type="project" value="UniProtKB-SubCell"/>
</dbReference>
<comment type="caution">
    <text evidence="7">The sequence shown here is derived from an EMBL/GenBank/DDBJ whole genome shotgun (WGS) entry which is preliminary data.</text>
</comment>
<feature type="transmembrane region" description="Helical" evidence="5">
    <location>
        <begin position="12"/>
        <end position="34"/>
    </location>
</feature>
<dbReference type="InterPro" id="IPR017452">
    <property type="entry name" value="GPCR_Rhodpsn_7TM"/>
</dbReference>
<evidence type="ECO:0000259" key="6">
    <source>
        <dbReference type="PROSITE" id="PS50262"/>
    </source>
</evidence>
<dbReference type="Proteomes" id="UP000663828">
    <property type="component" value="Unassembled WGS sequence"/>
</dbReference>
<feature type="transmembrane region" description="Helical" evidence="5">
    <location>
        <begin position="231"/>
        <end position="254"/>
    </location>
</feature>